<keyword evidence="2" id="KW-1185">Reference proteome</keyword>
<evidence type="ECO:0000313" key="1">
    <source>
        <dbReference type="EMBL" id="KAG4418360.1"/>
    </source>
</evidence>
<protein>
    <submittedName>
        <fullName evidence="1">Uncharacterized protein</fullName>
    </submittedName>
</protein>
<dbReference type="Proteomes" id="UP000664132">
    <property type="component" value="Unassembled WGS sequence"/>
</dbReference>
<dbReference type="AlphaFoldDB" id="A0A8H7W5Y4"/>
<reference evidence="1" key="1">
    <citation type="submission" date="2021-02" db="EMBL/GenBank/DDBJ databases">
        <title>Genome sequence Cadophora malorum strain M34.</title>
        <authorList>
            <person name="Stefanovic E."/>
            <person name="Vu D."/>
            <person name="Scully C."/>
            <person name="Dijksterhuis J."/>
            <person name="Roader J."/>
            <person name="Houbraken J."/>
        </authorList>
    </citation>
    <scope>NUCLEOTIDE SEQUENCE</scope>
    <source>
        <strain evidence="1">M34</strain>
    </source>
</reference>
<proteinExistence type="predicted"/>
<dbReference type="EMBL" id="JAFJYH010000130">
    <property type="protein sequence ID" value="KAG4418360.1"/>
    <property type="molecule type" value="Genomic_DNA"/>
</dbReference>
<comment type="caution">
    <text evidence="1">The sequence shown here is derived from an EMBL/GenBank/DDBJ whole genome shotgun (WGS) entry which is preliminary data.</text>
</comment>
<dbReference type="OrthoDB" id="3555117at2759"/>
<gene>
    <name evidence="1" type="ORF">IFR04_008502</name>
</gene>
<evidence type="ECO:0000313" key="2">
    <source>
        <dbReference type="Proteomes" id="UP000664132"/>
    </source>
</evidence>
<accession>A0A8H7W5Y4</accession>
<name>A0A8H7W5Y4_9HELO</name>
<organism evidence="1 2">
    <name type="scientific">Cadophora malorum</name>
    <dbReference type="NCBI Taxonomy" id="108018"/>
    <lineage>
        <taxon>Eukaryota</taxon>
        <taxon>Fungi</taxon>
        <taxon>Dikarya</taxon>
        <taxon>Ascomycota</taxon>
        <taxon>Pezizomycotina</taxon>
        <taxon>Leotiomycetes</taxon>
        <taxon>Helotiales</taxon>
        <taxon>Ploettnerulaceae</taxon>
        <taxon>Cadophora</taxon>
    </lineage>
</organism>
<sequence>MVALLQLQMKAIFIGVSIRTPKAKNYLPSSEGITKVAGVDRYRDGEIRAGSEFPSICTLPRANGEQSKRGAETNGPQDLIVCLREDMPPKTDPNYRYLSSEPVELLQKFATQTLRHDLRHPHKCNSKDIENIMHLVPKKVNGMLEKKFGAVGWGVQAVPGLALWKCAIPLLLSQVPPIIFAIRWLLLHT</sequence>